<sequence>MATWLSHVVPSSTLLSLIFSPLLRLLGKHRLASLCSSSSFLTLSLDPTPVPHADTLLTTSSLRNLSVVTLNCGAGGLSKRLREFAPSARSILHSADIICLQEAHVTLTITFDDTNGIESFLGTIPRSPFRGLLTADTGILIRSSTFVVERFAHGKHWAHVLLSLPPLLDHETPDGRIFASSTTPLARCYLAPGASKGSFAPALSYRLYPAPAPSTPHPTTAQ</sequence>
<dbReference type="SUPFAM" id="SSF56219">
    <property type="entry name" value="DNase I-like"/>
    <property type="match status" value="1"/>
</dbReference>
<dbReference type="InterPro" id="IPR036691">
    <property type="entry name" value="Endo/exonu/phosph_ase_sf"/>
</dbReference>
<reference evidence="1" key="1">
    <citation type="submission" date="2016-04" db="EMBL/GenBank/DDBJ databases">
        <authorList>
            <person name="Nguyen H.D."/>
            <person name="Kesanakurti P."/>
            <person name="Cullis J."/>
            <person name="Levesque C.A."/>
            <person name="Hambleton S."/>
        </authorList>
    </citation>
    <scope>NUCLEOTIDE SEQUENCE</scope>
    <source>
        <strain evidence="1">DAOMC 238032</strain>
    </source>
</reference>
<comment type="caution">
    <text evidence="1">The sequence shown here is derived from an EMBL/GenBank/DDBJ whole genome shotgun (WGS) entry which is preliminary data.</text>
</comment>
<dbReference type="AlphaFoldDB" id="A0A177TKE8"/>
<evidence type="ECO:0008006" key="3">
    <source>
        <dbReference type="Google" id="ProtNLM"/>
    </source>
</evidence>
<evidence type="ECO:0000313" key="1">
    <source>
        <dbReference type="EMBL" id="KAE8237874.1"/>
    </source>
</evidence>
<reference evidence="1" key="2">
    <citation type="journal article" date="2019" name="IMA Fungus">
        <title>Genome sequencing and comparison of five Tilletia species to identify candidate genes for the detection of regulated species infecting wheat.</title>
        <authorList>
            <person name="Nguyen H.D.T."/>
            <person name="Sultana T."/>
            <person name="Kesanakurti P."/>
            <person name="Hambleton S."/>
        </authorList>
    </citation>
    <scope>NUCLEOTIDE SEQUENCE</scope>
    <source>
        <strain evidence="1">DAOMC 238032</strain>
    </source>
</reference>
<proteinExistence type="predicted"/>
<evidence type="ECO:0000313" key="2">
    <source>
        <dbReference type="Proteomes" id="UP000077671"/>
    </source>
</evidence>
<organism evidence="1 2">
    <name type="scientific">Tilletia caries</name>
    <name type="common">wheat bunt fungus</name>
    <dbReference type="NCBI Taxonomy" id="13290"/>
    <lineage>
        <taxon>Eukaryota</taxon>
        <taxon>Fungi</taxon>
        <taxon>Dikarya</taxon>
        <taxon>Basidiomycota</taxon>
        <taxon>Ustilaginomycotina</taxon>
        <taxon>Exobasidiomycetes</taxon>
        <taxon>Tilletiales</taxon>
        <taxon>Tilletiaceae</taxon>
        <taxon>Tilletia</taxon>
    </lineage>
</organism>
<name>A0A177TKE8_9BASI</name>
<dbReference type="EMBL" id="LWDD02003177">
    <property type="protein sequence ID" value="KAE8237874.1"/>
    <property type="molecule type" value="Genomic_DNA"/>
</dbReference>
<dbReference type="Proteomes" id="UP000077671">
    <property type="component" value="Unassembled WGS sequence"/>
</dbReference>
<protein>
    <recommendedName>
        <fullName evidence="3">Endonuclease/exonuclease/phosphatase domain-containing protein</fullName>
    </recommendedName>
</protein>
<accession>A0A177TKE8</accession>
<gene>
    <name evidence="1" type="ORF">A4X03_0g9016</name>
</gene>